<keyword evidence="2" id="KW-1185">Reference proteome</keyword>
<reference evidence="1 2" key="1">
    <citation type="submission" date="2019-02" db="EMBL/GenBank/DDBJ databases">
        <title>Deep-cultivation of Planctomycetes and their phenomic and genomic characterization uncovers novel biology.</title>
        <authorList>
            <person name="Wiegand S."/>
            <person name="Jogler M."/>
            <person name="Boedeker C."/>
            <person name="Pinto D."/>
            <person name="Vollmers J."/>
            <person name="Rivas-Marin E."/>
            <person name="Kohn T."/>
            <person name="Peeters S.H."/>
            <person name="Heuer A."/>
            <person name="Rast P."/>
            <person name="Oberbeckmann S."/>
            <person name="Bunk B."/>
            <person name="Jeske O."/>
            <person name="Meyerdierks A."/>
            <person name="Storesund J.E."/>
            <person name="Kallscheuer N."/>
            <person name="Luecker S."/>
            <person name="Lage O.M."/>
            <person name="Pohl T."/>
            <person name="Merkel B.J."/>
            <person name="Hornburger P."/>
            <person name="Mueller R.-W."/>
            <person name="Bruemmer F."/>
            <person name="Labrenz M."/>
            <person name="Spormann A.M."/>
            <person name="Op Den Camp H."/>
            <person name="Overmann J."/>
            <person name="Amann R."/>
            <person name="Jetten M.S.M."/>
            <person name="Mascher T."/>
            <person name="Medema M.H."/>
            <person name="Devos D.P."/>
            <person name="Kaster A.-K."/>
            <person name="Ovreas L."/>
            <person name="Rohde M."/>
            <person name="Galperin M.Y."/>
            <person name="Jogler C."/>
        </authorList>
    </citation>
    <scope>NUCLEOTIDE SEQUENCE [LARGE SCALE GENOMIC DNA]</scope>
    <source>
        <strain evidence="1 2">Poly41</strain>
    </source>
</reference>
<evidence type="ECO:0000313" key="2">
    <source>
        <dbReference type="Proteomes" id="UP000319143"/>
    </source>
</evidence>
<accession>A0A5C6DWX8</accession>
<comment type="caution">
    <text evidence="1">The sequence shown here is derived from an EMBL/GenBank/DDBJ whole genome shotgun (WGS) entry which is preliminary data.</text>
</comment>
<protein>
    <submittedName>
        <fullName evidence="1">Uncharacterized protein</fullName>
    </submittedName>
</protein>
<name>A0A5C6DWX8_9BACT</name>
<sequence>MPVCDRVAVGYARDVSFPGVFASLSPPATFLDHVVVLCADFKRRATVFDHFVVRCVVGGCGLTTQWRYVGSYWMPARSSILMSSSRKDRF</sequence>
<dbReference type="EMBL" id="SJPV01000002">
    <property type="protein sequence ID" value="TWU41142.1"/>
    <property type="molecule type" value="Genomic_DNA"/>
</dbReference>
<organism evidence="1 2">
    <name type="scientific">Novipirellula artificiosorum</name>
    <dbReference type="NCBI Taxonomy" id="2528016"/>
    <lineage>
        <taxon>Bacteria</taxon>
        <taxon>Pseudomonadati</taxon>
        <taxon>Planctomycetota</taxon>
        <taxon>Planctomycetia</taxon>
        <taxon>Pirellulales</taxon>
        <taxon>Pirellulaceae</taxon>
        <taxon>Novipirellula</taxon>
    </lineage>
</organism>
<dbReference type="Proteomes" id="UP000319143">
    <property type="component" value="Unassembled WGS sequence"/>
</dbReference>
<evidence type="ECO:0000313" key="1">
    <source>
        <dbReference type="EMBL" id="TWU41142.1"/>
    </source>
</evidence>
<gene>
    <name evidence="1" type="ORF">Poly41_19800</name>
</gene>
<proteinExistence type="predicted"/>
<dbReference type="AlphaFoldDB" id="A0A5C6DWX8"/>